<sequence>MGLVGAGIMMCASLKVLSTGKDGDNLKRSCHPNAQNKEINLHRKLITLNNHLNNFKVQHEDK</sequence>
<reference evidence="1" key="1">
    <citation type="journal article" date="2019" name="bioRxiv">
        <title>The Genome of the Zebra Mussel, Dreissena polymorpha: A Resource for Invasive Species Research.</title>
        <authorList>
            <person name="McCartney M.A."/>
            <person name="Auch B."/>
            <person name="Kono T."/>
            <person name="Mallez S."/>
            <person name="Zhang Y."/>
            <person name="Obille A."/>
            <person name="Becker A."/>
            <person name="Abrahante J.E."/>
            <person name="Garbe J."/>
            <person name="Badalamenti J.P."/>
            <person name="Herman A."/>
            <person name="Mangelson H."/>
            <person name="Liachko I."/>
            <person name="Sullivan S."/>
            <person name="Sone E.D."/>
            <person name="Koren S."/>
            <person name="Silverstein K.A.T."/>
            <person name="Beckman K.B."/>
            <person name="Gohl D.M."/>
        </authorList>
    </citation>
    <scope>NUCLEOTIDE SEQUENCE</scope>
    <source>
        <strain evidence="1">Duluth1</strain>
        <tissue evidence="1">Whole animal</tissue>
    </source>
</reference>
<organism evidence="1 2">
    <name type="scientific">Dreissena polymorpha</name>
    <name type="common">Zebra mussel</name>
    <name type="synonym">Mytilus polymorpha</name>
    <dbReference type="NCBI Taxonomy" id="45954"/>
    <lineage>
        <taxon>Eukaryota</taxon>
        <taxon>Metazoa</taxon>
        <taxon>Spiralia</taxon>
        <taxon>Lophotrochozoa</taxon>
        <taxon>Mollusca</taxon>
        <taxon>Bivalvia</taxon>
        <taxon>Autobranchia</taxon>
        <taxon>Heteroconchia</taxon>
        <taxon>Euheterodonta</taxon>
        <taxon>Imparidentia</taxon>
        <taxon>Neoheterodontei</taxon>
        <taxon>Myida</taxon>
        <taxon>Dreissenoidea</taxon>
        <taxon>Dreissenidae</taxon>
        <taxon>Dreissena</taxon>
    </lineage>
</organism>
<evidence type="ECO:0000313" key="1">
    <source>
        <dbReference type="EMBL" id="KAH3852895.1"/>
    </source>
</evidence>
<dbReference type="EMBL" id="JAIWYP010000003">
    <property type="protein sequence ID" value="KAH3852895.1"/>
    <property type="molecule type" value="Genomic_DNA"/>
</dbReference>
<reference evidence="1" key="2">
    <citation type="submission" date="2020-11" db="EMBL/GenBank/DDBJ databases">
        <authorList>
            <person name="McCartney M.A."/>
            <person name="Auch B."/>
            <person name="Kono T."/>
            <person name="Mallez S."/>
            <person name="Becker A."/>
            <person name="Gohl D.M."/>
            <person name="Silverstein K.A.T."/>
            <person name="Koren S."/>
            <person name="Bechman K.B."/>
            <person name="Herman A."/>
            <person name="Abrahante J.E."/>
            <person name="Garbe J."/>
        </authorList>
    </citation>
    <scope>NUCLEOTIDE SEQUENCE</scope>
    <source>
        <strain evidence="1">Duluth1</strain>
        <tissue evidence="1">Whole animal</tissue>
    </source>
</reference>
<dbReference type="AlphaFoldDB" id="A0A9D4L7I8"/>
<dbReference type="Proteomes" id="UP000828390">
    <property type="component" value="Unassembled WGS sequence"/>
</dbReference>
<comment type="caution">
    <text evidence="1">The sequence shown here is derived from an EMBL/GenBank/DDBJ whole genome shotgun (WGS) entry which is preliminary data.</text>
</comment>
<accession>A0A9D4L7I8</accession>
<proteinExistence type="predicted"/>
<gene>
    <name evidence="1" type="ORF">DPMN_095416</name>
</gene>
<evidence type="ECO:0000313" key="2">
    <source>
        <dbReference type="Proteomes" id="UP000828390"/>
    </source>
</evidence>
<keyword evidence="2" id="KW-1185">Reference proteome</keyword>
<protein>
    <submittedName>
        <fullName evidence="1">Uncharacterized protein</fullName>
    </submittedName>
</protein>
<name>A0A9D4L7I8_DREPO</name>